<keyword evidence="5" id="KW-1185">Reference proteome</keyword>
<evidence type="ECO:0000256" key="2">
    <source>
        <dbReference type="SAM" id="MobiDB-lite"/>
    </source>
</evidence>
<dbReference type="Gene3D" id="3.30.420.130">
    <property type="entry name" value="Dinitrogenase iron-molybdenum cofactor biosynthesis domain"/>
    <property type="match status" value="1"/>
</dbReference>
<dbReference type="EMBL" id="JBHUHT010000007">
    <property type="protein sequence ID" value="MFD2094973.1"/>
    <property type="molecule type" value="Genomic_DNA"/>
</dbReference>
<reference evidence="5" key="1">
    <citation type="journal article" date="2019" name="Int. J. Syst. Evol. Microbiol.">
        <title>The Global Catalogue of Microorganisms (GCM) 10K type strain sequencing project: providing services to taxonomists for standard genome sequencing and annotation.</title>
        <authorList>
            <consortium name="The Broad Institute Genomics Platform"/>
            <consortium name="The Broad Institute Genome Sequencing Center for Infectious Disease"/>
            <person name="Wu L."/>
            <person name="Ma J."/>
        </authorList>
    </citation>
    <scope>NUCLEOTIDE SEQUENCE [LARGE SCALE GENOMIC DNA]</scope>
    <source>
        <strain evidence="5">CGMCC 1.10992</strain>
    </source>
</reference>
<dbReference type="InterPro" id="IPR003731">
    <property type="entry name" value="Di-Nase_FeMo-co_biosynth"/>
</dbReference>
<keyword evidence="1" id="KW-0535">Nitrogen fixation</keyword>
<evidence type="ECO:0000313" key="5">
    <source>
        <dbReference type="Proteomes" id="UP001597380"/>
    </source>
</evidence>
<feature type="region of interest" description="Disordered" evidence="2">
    <location>
        <begin position="147"/>
        <end position="176"/>
    </location>
</feature>
<organism evidence="4 5">
    <name type="scientific">Corallincola platygyrae</name>
    <dbReference type="NCBI Taxonomy" id="1193278"/>
    <lineage>
        <taxon>Bacteria</taxon>
        <taxon>Pseudomonadati</taxon>
        <taxon>Pseudomonadota</taxon>
        <taxon>Gammaproteobacteria</taxon>
        <taxon>Alteromonadales</taxon>
        <taxon>Psychromonadaceae</taxon>
        <taxon>Corallincola</taxon>
    </lineage>
</organism>
<protein>
    <submittedName>
        <fullName evidence="4">NifB/NifX family molybdenum-iron cluster-binding protein</fullName>
    </submittedName>
</protein>
<comment type="caution">
    <text evidence="4">The sequence shown here is derived from an EMBL/GenBank/DDBJ whole genome shotgun (WGS) entry which is preliminary data.</text>
</comment>
<dbReference type="Proteomes" id="UP001597380">
    <property type="component" value="Unassembled WGS sequence"/>
</dbReference>
<evidence type="ECO:0000256" key="1">
    <source>
        <dbReference type="ARBA" id="ARBA00023231"/>
    </source>
</evidence>
<dbReference type="RefSeq" id="WP_345338020.1">
    <property type="nucleotide sequence ID" value="NZ_BAABLI010000004.1"/>
</dbReference>
<evidence type="ECO:0000259" key="3">
    <source>
        <dbReference type="Pfam" id="PF02579"/>
    </source>
</evidence>
<evidence type="ECO:0000313" key="4">
    <source>
        <dbReference type="EMBL" id="MFD2094973.1"/>
    </source>
</evidence>
<dbReference type="Pfam" id="PF02579">
    <property type="entry name" value="Nitro_FeMo-Co"/>
    <property type="match status" value="1"/>
</dbReference>
<dbReference type="SUPFAM" id="SSF53146">
    <property type="entry name" value="Nitrogenase accessory factor-like"/>
    <property type="match status" value="1"/>
</dbReference>
<proteinExistence type="predicted"/>
<dbReference type="InterPro" id="IPR036105">
    <property type="entry name" value="DiNase_FeMo-co_biosyn_sf"/>
</dbReference>
<accession>A0ABW4XK09</accession>
<feature type="region of interest" description="Disordered" evidence="2">
    <location>
        <begin position="104"/>
        <end position="124"/>
    </location>
</feature>
<gene>
    <name evidence="4" type="ORF">ACFSJ3_03190</name>
</gene>
<name>A0ABW4XK09_9GAMM</name>
<sequence>MIIAIPMENDKIANHFTKASQFGFFNPEGKLIGSKLNPAGNVGCQGKGKLVRMLKEQGATHLLVRQIGQQMLGRLLTESMQVFSLANRPGELAEEVAKLASHNELSAAEQGNPSPNHKGCGCDQHKHRHTHEHVKCGCGGKDGHAKCSGSGHNKSNAGRGKGHGHGCCHGNNHDPR</sequence>
<feature type="domain" description="Dinitrogenase iron-molybdenum cofactor biosynthesis" evidence="3">
    <location>
        <begin position="9"/>
        <end position="95"/>
    </location>
</feature>